<comment type="caution">
    <text evidence="2">The sequence shown here is derived from an EMBL/GenBank/DDBJ whole genome shotgun (WGS) entry which is preliminary data.</text>
</comment>
<feature type="domain" description="Bacteriophage Mu GpT" evidence="1">
    <location>
        <begin position="8"/>
        <end position="298"/>
    </location>
</feature>
<dbReference type="Pfam" id="PF10124">
    <property type="entry name" value="Mu-like_gpT"/>
    <property type="match status" value="1"/>
</dbReference>
<evidence type="ECO:0000259" key="1">
    <source>
        <dbReference type="Pfam" id="PF10124"/>
    </source>
</evidence>
<accession>A0ABR9CKG5</accession>
<dbReference type="Proteomes" id="UP000632063">
    <property type="component" value="Unassembled WGS sequence"/>
</dbReference>
<reference evidence="2 3" key="2">
    <citation type="journal article" date="2021" name="Int. J. Syst. Evol. Microbiol.">
        <title>Roseibium litorale sp. nov., isolated from a tidal flat sediment and proposal for the reclassification of Labrenzia polysiphoniae as Roseibium polysiphoniae comb. nov.</title>
        <authorList>
            <person name="Liu Y."/>
            <person name="Pei T."/>
            <person name="Du J."/>
            <person name="Chao M."/>
            <person name="Deng M.R."/>
            <person name="Zhu H."/>
        </authorList>
    </citation>
    <scope>NUCLEOTIDE SEQUENCE [LARGE SCALE GENOMIC DNA]</scope>
    <source>
        <strain evidence="2 3">4C16A</strain>
    </source>
</reference>
<gene>
    <name evidence="2" type="ORF">IG616_05065</name>
</gene>
<name>A0ABR9CKG5_9HYPH</name>
<dbReference type="RefSeq" id="WP_192147047.1">
    <property type="nucleotide sequence ID" value="NZ_JACYXI010000002.1"/>
</dbReference>
<evidence type="ECO:0000313" key="2">
    <source>
        <dbReference type="EMBL" id="MBD8890905.1"/>
    </source>
</evidence>
<protein>
    <submittedName>
        <fullName evidence="2">Mu-like prophage major head subunit gpT family protein</fullName>
    </submittedName>
</protein>
<keyword evidence="3" id="KW-1185">Reference proteome</keyword>
<dbReference type="InterPro" id="IPR018774">
    <property type="entry name" value="Phage_Mu_GpT"/>
</dbReference>
<proteinExistence type="predicted"/>
<evidence type="ECO:0000313" key="3">
    <source>
        <dbReference type="Proteomes" id="UP000632063"/>
    </source>
</evidence>
<dbReference type="EMBL" id="JACYXI010000002">
    <property type="protein sequence ID" value="MBD8890905.1"/>
    <property type="molecule type" value="Genomic_DNA"/>
</dbReference>
<sequence length="299" mass="32961">MEVTGATLRTLGTGFKTNYQNGFDEVDPSWNKIAEEIPSTTASNEYGWLGEWPSLREWIGDRLIKALTGHSYTIKNKEFESTVGVKATDIEDDNLGIYAGRFKAMGRAAARWPDELVWPALAAGFSSECYDGQFFFDTDHPVGDPAEGNVKTVSNMQAGGGDPWFLLDTSQALMPLILQMRKRPVFTQQVDANTSERVFMKGQHLYGVDGRANVGYGFWQMAFASKAELNEDNFKAAYAAMTSLENDQGGKLAIKPTLLVVGSSNQWKADELLKKARKANGEDNILQGKVDGFVSPYLA</sequence>
<organism evidence="2 3">
    <name type="scientific">Roseibium litorale</name>
    <dbReference type="NCBI Taxonomy" id="2803841"/>
    <lineage>
        <taxon>Bacteria</taxon>
        <taxon>Pseudomonadati</taxon>
        <taxon>Pseudomonadota</taxon>
        <taxon>Alphaproteobacteria</taxon>
        <taxon>Hyphomicrobiales</taxon>
        <taxon>Stappiaceae</taxon>
        <taxon>Roseibium</taxon>
    </lineage>
</organism>
<reference evidence="3" key="1">
    <citation type="submission" date="2020-09" db="EMBL/GenBank/DDBJ databases">
        <title>The genome sequence of strain Labrenzia suaedae 4C16A.</title>
        <authorList>
            <person name="Liu Y."/>
        </authorList>
    </citation>
    <scope>NUCLEOTIDE SEQUENCE [LARGE SCALE GENOMIC DNA]</scope>
    <source>
        <strain evidence="3">4C16A</strain>
    </source>
</reference>